<gene>
    <name evidence="7" type="ORF">LARSCL_LOCUS9366</name>
</gene>
<reference evidence="7 8" key="1">
    <citation type="submission" date="2024-04" db="EMBL/GenBank/DDBJ databases">
        <authorList>
            <person name="Rising A."/>
            <person name="Reimegard J."/>
            <person name="Sonavane S."/>
            <person name="Akerstrom W."/>
            <person name="Nylinder S."/>
            <person name="Hedman E."/>
            <person name="Kallberg Y."/>
        </authorList>
    </citation>
    <scope>NUCLEOTIDE SEQUENCE [LARGE SCALE GENOMIC DNA]</scope>
</reference>
<feature type="signal peptide" evidence="4">
    <location>
        <begin position="1"/>
        <end position="15"/>
    </location>
</feature>
<feature type="compositionally biased region" description="Polar residues" evidence="3">
    <location>
        <begin position="373"/>
        <end position="396"/>
    </location>
</feature>
<dbReference type="Gene3D" id="1.10.238.10">
    <property type="entry name" value="EF-hand"/>
    <property type="match status" value="1"/>
</dbReference>
<evidence type="ECO:0000313" key="8">
    <source>
        <dbReference type="Proteomes" id="UP001497382"/>
    </source>
</evidence>
<feature type="compositionally biased region" description="Polar residues" evidence="3">
    <location>
        <begin position="62"/>
        <end position="74"/>
    </location>
</feature>
<keyword evidence="1" id="KW-0106">Calcium</keyword>
<dbReference type="PROSITE" id="PS00018">
    <property type="entry name" value="EF_HAND_1"/>
    <property type="match status" value="1"/>
</dbReference>
<dbReference type="SMART" id="SM00054">
    <property type="entry name" value="EFh"/>
    <property type="match status" value="1"/>
</dbReference>
<dbReference type="InterPro" id="IPR002048">
    <property type="entry name" value="EF_hand_dom"/>
</dbReference>
<dbReference type="SUPFAM" id="SSF47473">
    <property type="entry name" value="EF-hand"/>
    <property type="match status" value="1"/>
</dbReference>
<evidence type="ECO:0000313" key="7">
    <source>
        <dbReference type="EMBL" id="CAL1277712.1"/>
    </source>
</evidence>
<feature type="compositionally biased region" description="Polar residues" evidence="3">
    <location>
        <begin position="251"/>
        <end position="296"/>
    </location>
</feature>
<evidence type="ECO:0000259" key="6">
    <source>
        <dbReference type="PROSITE" id="PS50222"/>
    </source>
</evidence>
<feature type="domain" description="EF-hand" evidence="6">
    <location>
        <begin position="187"/>
        <end position="222"/>
    </location>
</feature>
<sequence length="620" mass="67766">MLITFMSPMLHLAISACSSMLESRNVANASHILTVLPPPPTKSHRGSLSAGSKQNSLAIENEVSPSHQPPTQVAPNVIVPPVKKSDSPCSSPTDTAASPRSSLSTERSWSFFNKGSTSWTNFEEHHQLLGNDEENSERHSSDDDFDIWSITDEQREYYVNQFKSMQSDLKKKISGATAKEFFEKSKLPVIELSKIWQLSDVDKDGALSIEEFCTAMHLVVLRRNNIDLPDVLPPSLVPKVFQKNSEPDVNIPNQAQSVPTQSHVSSPKQTSPSELVSPQSKEWTKFNDSPTSSLSSPGMKPVNFDFSAASVEQNVIKQDPKILHPVALRLSPERQAYSVASEKEQATAALSSTLMTQSVEASSEAISVRVHSSSFSGTSDASKSGNIAPSSQTGASLPQGPKKEPPPPPPPRPKHNHIRSSSLDLNKLGKTVPHFLGAPPAVPPRISPSSATPQKSSGHPDEHIPSDSVDFADFTNFDDSEVANLQLKSGAFEVYKKPLTAQERLQANSSAGSETYLLEQTTLSAAIDDSTALLVDISHQDEESTTERQRHPSEPPLALTAANITSVPRDKRELQAAIKAHRVRNMMLTLLNNELNQELSEIMEERIALEIQLEHLKQFS</sequence>
<dbReference type="Pfam" id="PF12763">
    <property type="entry name" value="EH"/>
    <property type="match status" value="1"/>
</dbReference>
<dbReference type="PROSITE" id="PS50222">
    <property type="entry name" value="EF_HAND_2"/>
    <property type="match status" value="1"/>
</dbReference>
<evidence type="ECO:0000256" key="2">
    <source>
        <dbReference type="SAM" id="Coils"/>
    </source>
</evidence>
<organism evidence="7 8">
    <name type="scientific">Larinioides sclopetarius</name>
    <dbReference type="NCBI Taxonomy" id="280406"/>
    <lineage>
        <taxon>Eukaryota</taxon>
        <taxon>Metazoa</taxon>
        <taxon>Ecdysozoa</taxon>
        <taxon>Arthropoda</taxon>
        <taxon>Chelicerata</taxon>
        <taxon>Arachnida</taxon>
        <taxon>Araneae</taxon>
        <taxon>Araneomorphae</taxon>
        <taxon>Entelegynae</taxon>
        <taxon>Araneoidea</taxon>
        <taxon>Araneidae</taxon>
        <taxon>Larinioides</taxon>
    </lineage>
</organism>
<evidence type="ECO:0000256" key="1">
    <source>
        <dbReference type="ARBA" id="ARBA00022837"/>
    </source>
</evidence>
<protein>
    <recommendedName>
        <fullName evidence="9">RalBP1-associated Eps domain-containing protein 1</fullName>
    </recommendedName>
</protein>
<feature type="compositionally biased region" description="Polar residues" evidence="3">
    <location>
        <begin position="87"/>
        <end position="102"/>
    </location>
</feature>
<keyword evidence="2" id="KW-0175">Coiled coil</keyword>
<evidence type="ECO:0000256" key="3">
    <source>
        <dbReference type="SAM" id="MobiDB-lite"/>
    </source>
</evidence>
<name>A0AAV2A273_9ARAC</name>
<dbReference type="PANTHER" id="PTHR11216:SF174">
    <property type="entry name" value="GH06923P"/>
    <property type="match status" value="1"/>
</dbReference>
<dbReference type="SMART" id="SM00027">
    <property type="entry name" value="EH"/>
    <property type="match status" value="1"/>
</dbReference>
<feature type="domain" description="EH" evidence="5">
    <location>
        <begin position="154"/>
        <end position="243"/>
    </location>
</feature>
<comment type="caution">
    <text evidence="7">The sequence shown here is derived from an EMBL/GenBank/DDBJ whole genome shotgun (WGS) entry which is preliminary data.</text>
</comment>
<dbReference type="InterPro" id="IPR000261">
    <property type="entry name" value="EH_dom"/>
</dbReference>
<feature type="region of interest" description="Disordered" evidence="3">
    <location>
        <begin position="373"/>
        <end position="470"/>
    </location>
</feature>
<dbReference type="Proteomes" id="UP001497382">
    <property type="component" value="Unassembled WGS sequence"/>
</dbReference>
<dbReference type="GO" id="GO:0005886">
    <property type="term" value="C:plasma membrane"/>
    <property type="evidence" value="ECO:0007669"/>
    <property type="project" value="TreeGrafter"/>
</dbReference>
<dbReference type="InterPro" id="IPR011992">
    <property type="entry name" value="EF-hand-dom_pair"/>
</dbReference>
<dbReference type="PANTHER" id="PTHR11216">
    <property type="entry name" value="EH DOMAIN"/>
    <property type="match status" value="1"/>
</dbReference>
<dbReference type="AlphaFoldDB" id="A0AAV2A273"/>
<keyword evidence="8" id="KW-1185">Reference proteome</keyword>
<dbReference type="PROSITE" id="PS50031">
    <property type="entry name" value="EH"/>
    <property type="match status" value="1"/>
</dbReference>
<evidence type="ECO:0000259" key="5">
    <source>
        <dbReference type="PROSITE" id="PS50031"/>
    </source>
</evidence>
<keyword evidence="4" id="KW-0732">Signal</keyword>
<dbReference type="GO" id="GO:0016197">
    <property type="term" value="P:endosomal transport"/>
    <property type="evidence" value="ECO:0007669"/>
    <property type="project" value="TreeGrafter"/>
</dbReference>
<dbReference type="GO" id="GO:0005509">
    <property type="term" value="F:calcium ion binding"/>
    <property type="evidence" value="ECO:0007669"/>
    <property type="project" value="InterPro"/>
</dbReference>
<feature type="chain" id="PRO_5043662596" description="RalBP1-associated Eps domain-containing protein 1" evidence="4">
    <location>
        <begin position="16"/>
        <end position="620"/>
    </location>
</feature>
<feature type="coiled-coil region" evidence="2">
    <location>
        <begin position="585"/>
        <end position="612"/>
    </location>
</feature>
<feature type="compositionally biased region" description="Polar residues" evidence="3">
    <location>
        <begin position="447"/>
        <end position="457"/>
    </location>
</feature>
<feature type="region of interest" description="Disordered" evidence="3">
    <location>
        <begin position="245"/>
        <end position="298"/>
    </location>
</feature>
<proteinExistence type="predicted"/>
<dbReference type="EMBL" id="CAXIEN010000104">
    <property type="protein sequence ID" value="CAL1277712.1"/>
    <property type="molecule type" value="Genomic_DNA"/>
</dbReference>
<dbReference type="GO" id="GO:0006897">
    <property type="term" value="P:endocytosis"/>
    <property type="evidence" value="ECO:0007669"/>
    <property type="project" value="TreeGrafter"/>
</dbReference>
<dbReference type="GO" id="GO:0005737">
    <property type="term" value="C:cytoplasm"/>
    <property type="evidence" value="ECO:0007669"/>
    <property type="project" value="TreeGrafter"/>
</dbReference>
<evidence type="ECO:0000256" key="4">
    <source>
        <dbReference type="SAM" id="SignalP"/>
    </source>
</evidence>
<feature type="region of interest" description="Disordered" evidence="3">
    <location>
        <begin position="62"/>
        <end position="102"/>
    </location>
</feature>
<dbReference type="CDD" id="cd00052">
    <property type="entry name" value="EH"/>
    <property type="match status" value="1"/>
</dbReference>
<accession>A0AAV2A273</accession>
<dbReference type="InterPro" id="IPR018247">
    <property type="entry name" value="EF_Hand_1_Ca_BS"/>
</dbReference>
<evidence type="ECO:0008006" key="9">
    <source>
        <dbReference type="Google" id="ProtNLM"/>
    </source>
</evidence>